<keyword evidence="2 8" id="KW-0547">Nucleotide-binding</keyword>
<accession>A0A6A7K3X2</accession>
<dbReference type="GO" id="GO:0003951">
    <property type="term" value="F:NAD+ kinase activity"/>
    <property type="evidence" value="ECO:0007669"/>
    <property type="project" value="UniProtKB-UniRule"/>
</dbReference>
<dbReference type="Pfam" id="PF20143">
    <property type="entry name" value="NAD_kinase_C"/>
    <property type="match status" value="1"/>
</dbReference>
<comment type="cofactor">
    <cofactor evidence="8">
        <name>a divalent metal cation</name>
        <dbReference type="ChEBI" id="CHEBI:60240"/>
    </cofactor>
</comment>
<sequence length="271" mass="30841">MKVTIAHNNYDKTLETVAYLKKLLQKKNVIFDAKYPDIVITVGGDGTLINAFHRYENQVDSVRFIGVHTGHLGFYTDWRNYDIDKMVDALLLTKGQPAKYPLLEIKMLTESGDTRYHLAVNESAVKRISHTLEADVYIDDELFENFRGDGLCVSTPTGSTAYSKSLGGAVIHPRLKALQMTEIASINNRVFRTLAAPIVIAPDQWITIVPNVDHFVMTVDGARIDVRNAKKIEYRISKHSIQFDQFGHHHFWSRVQNAFIKDTEDDNDKFI</sequence>
<protein>
    <recommendedName>
        <fullName evidence="8">NAD kinase</fullName>
        <ecNumber evidence="8">2.7.1.23</ecNumber>
    </recommendedName>
    <alternativeName>
        <fullName evidence="8">ATP-dependent NAD kinase</fullName>
    </alternativeName>
</protein>
<dbReference type="InterPro" id="IPR002504">
    <property type="entry name" value="NADK"/>
</dbReference>
<dbReference type="RefSeq" id="WP_152724621.1">
    <property type="nucleotide sequence ID" value="NZ_WHOE01000141.1"/>
</dbReference>
<dbReference type="InterPro" id="IPR017438">
    <property type="entry name" value="ATP-NAD_kinase_N"/>
</dbReference>
<feature type="binding site" evidence="8">
    <location>
        <begin position="45"/>
        <end position="46"/>
    </location>
    <ligand>
        <name>NAD(+)</name>
        <dbReference type="ChEBI" id="CHEBI:57540"/>
    </ligand>
</feature>
<dbReference type="GO" id="GO:0005737">
    <property type="term" value="C:cytoplasm"/>
    <property type="evidence" value="ECO:0007669"/>
    <property type="project" value="UniProtKB-SubCell"/>
</dbReference>
<proteinExistence type="inferred from homology"/>
<evidence type="ECO:0000256" key="5">
    <source>
        <dbReference type="ARBA" id="ARBA00022857"/>
    </source>
</evidence>
<feature type="active site" description="Proton acceptor" evidence="8">
    <location>
        <position position="45"/>
    </location>
</feature>
<comment type="subcellular location">
    <subcellularLocation>
        <location evidence="8">Cytoplasm</location>
    </subcellularLocation>
</comment>
<feature type="binding site" evidence="8">
    <location>
        <position position="184"/>
    </location>
    <ligand>
        <name>NAD(+)</name>
        <dbReference type="ChEBI" id="CHEBI:57540"/>
    </ligand>
</feature>
<evidence type="ECO:0000256" key="3">
    <source>
        <dbReference type="ARBA" id="ARBA00022777"/>
    </source>
</evidence>
<dbReference type="InterPro" id="IPR017437">
    <property type="entry name" value="ATP-NAD_kinase_PpnK-typ_C"/>
</dbReference>
<evidence type="ECO:0000313" key="9">
    <source>
        <dbReference type="EMBL" id="MPW15201.1"/>
    </source>
</evidence>
<dbReference type="Gene3D" id="3.40.50.10330">
    <property type="entry name" value="Probable inorganic polyphosphate/atp-NAD kinase, domain 1"/>
    <property type="match status" value="1"/>
</dbReference>
<name>A0A6A7K3X2_LACHE</name>
<dbReference type="NCBIfam" id="NF003424">
    <property type="entry name" value="PRK04885.1"/>
    <property type="match status" value="1"/>
</dbReference>
<dbReference type="SUPFAM" id="SSF111331">
    <property type="entry name" value="NAD kinase/diacylglycerol kinase-like"/>
    <property type="match status" value="1"/>
</dbReference>
<keyword evidence="8" id="KW-0963">Cytoplasm</keyword>
<keyword evidence="1 8" id="KW-0808">Transferase</keyword>
<feature type="binding site" evidence="8">
    <location>
        <begin position="121"/>
        <end position="122"/>
    </location>
    <ligand>
        <name>NAD(+)</name>
        <dbReference type="ChEBI" id="CHEBI:57540"/>
    </ligand>
</feature>
<evidence type="ECO:0000256" key="8">
    <source>
        <dbReference type="HAMAP-Rule" id="MF_00361"/>
    </source>
</evidence>
<evidence type="ECO:0000256" key="1">
    <source>
        <dbReference type="ARBA" id="ARBA00022679"/>
    </source>
</evidence>
<dbReference type="EC" id="2.7.1.23" evidence="8"/>
<feature type="binding site" evidence="8">
    <location>
        <begin position="160"/>
        <end position="165"/>
    </location>
    <ligand>
        <name>NAD(+)</name>
        <dbReference type="ChEBI" id="CHEBI:57540"/>
    </ligand>
</feature>
<dbReference type="GO" id="GO:0005524">
    <property type="term" value="F:ATP binding"/>
    <property type="evidence" value="ECO:0007669"/>
    <property type="project" value="UniProtKB-KW"/>
</dbReference>
<organism evidence="9 10">
    <name type="scientific">Lactobacillus helveticus</name>
    <name type="common">Lactobacillus suntoryeus</name>
    <dbReference type="NCBI Taxonomy" id="1587"/>
    <lineage>
        <taxon>Bacteria</taxon>
        <taxon>Bacillati</taxon>
        <taxon>Bacillota</taxon>
        <taxon>Bacilli</taxon>
        <taxon>Lactobacillales</taxon>
        <taxon>Lactobacillaceae</taxon>
        <taxon>Lactobacillus</taxon>
    </lineage>
</organism>
<gene>
    <name evidence="8" type="primary">nadK</name>
    <name evidence="9" type="ORF">GDZ32_10665</name>
</gene>
<dbReference type="AlphaFoldDB" id="A0A6A7K3X2"/>
<dbReference type="GO" id="GO:0006741">
    <property type="term" value="P:NADP+ biosynthetic process"/>
    <property type="evidence" value="ECO:0007669"/>
    <property type="project" value="UniProtKB-UniRule"/>
</dbReference>
<dbReference type="Pfam" id="PF01513">
    <property type="entry name" value="NAD_kinase"/>
    <property type="match status" value="1"/>
</dbReference>
<dbReference type="HAMAP" id="MF_00361">
    <property type="entry name" value="NAD_kinase"/>
    <property type="match status" value="1"/>
</dbReference>
<dbReference type="Gene3D" id="2.60.200.30">
    <property type="entry name" value="Probable inorganic polyphosphate/atp-NAD kinase, domain 2"/>
    <property type="match status" value="1"/>
</dbReference>
<evidence type="ECO:0000256" key="2">
    <source>
        <dbReference type="ARBA" id="ARBA00022741"/>
    </source>
</evidence>
<reference evidence="9 10" key="1">
    <citation type="submission" date="2019-10" db="EMBL/GenBank/DDBJ databases">
        <title>Draft genome sequences of Lactobacillus strains.</title>
        <authorList>
            <person name="Cho G.-S."/>
            <person name="Fagbemigun O."/>
            <person name="Brinks E."/>
            <person name="Franz C.M.A.P."/>
        </authorList>
    </citation>
    <scope>NUCLEOTIDE SEQUENCE [LARGE SCALE GENOMIC DNA]</scope>
    <source>
        <strain evidence="9 10">313</strain>
    </source>
</reference>
<dbReference type="InterPro" id="IPR016064">
    <property type="entry name" value="NAD/diacylglycerol_kinase_sf"/>
</dbReference>
<evidence type="ECO:0000313" key="10">
    <source>
        <dbReference type="Proteomes" id="UP000430466"/>
    </source>
</evidence>
<dbReference type="EMBL" id="WHOE01000141">
    <property type="protein sequence ID" value="MPW15201.1"/>
    <property type="molecule type" value="Genomic_DNA"/>
</dbReference>
<comment type="caution">
    <text evidence="9">The sequence shown here is derived from an EMBL/GenBank/DDBJ whole genome shotgun (WGS) entry which is preliminary data.</text>
</comment>
<keyword evidence="5 8" id="KW-0521">NADP</keyword>
<evidence type="ECO:0000256" key="7">
    <source>
        <dbReference type="ARBA" id="ARBA00047925"/>
    </source>
</evidence>
<feature type="binding site" evidence="8">
    <location>
        <position position="147"/>
    </location>
    <ligand>
        <name>NAD(+)</name>
        <dbReference type="ChEBI" id="CHEBI:57540"/>
    </ligand>
</feature>
<keyword evidence="6 8" id="KW-0520">NAD</keyword>
<dbReference type="PANTHER" id="PTHR20275:SF0">
    <property type="entry name" value="NAD KINASE"/>
    <property type="match status" value="1"/>
</dbReference>
<dbReference type="Proteomes" id="UP000430466">
    <property type="component" value="Unassembled WGS sequence"/>
</dbReference>
<keyword evidence="4 8" id="KW-0067">ATP-binding</keyword>
<dbReference type="GO" id="GO:0046872">
    <property type="term" value="F:metal ion binding"/>
    <property type="evidence" value="ECO:0007669"/>
    <property type="project" value="UniProtKB-UniRule"/>
</dbReference>
<comment type="similarity">
    <text evidence="8">Belongs to the NAD kinase family.</text>
</comment>
<dbReference type="PANTHER" id="PTHR20275">
    <property type="entry name" value="NAD KINASE"/>
    <property type="match status" value="1"/>
</dbReference>
<feature type="binding site" evidence="8">
    <location>
        <position position="149"/>
    </location>
    <ligand>
        <name>NAD(+)</name>
        <dbReference type="ChEBI" id="CHEBI:57540"/>
    </ligand>
</feature>
<comment type="catalytic activity">
    <reaction evidence="7 8">
        <text>NAD(+) + ATP = ADP + NADP(+) + H(+)</text>
        <dbReference type="Rhea" id="RHEA:18629"/>
        <dbReference type="ChEBI" id="CHEBI:15378"/>
        <dbReference type="ChEBI" id="CHEBI:30616"/>
        <dbReference type="ChEBI" id="CHEBI:57540"/>
        <dbReference type="ChEBI" id="CHEBI:58349"/>
        <dbReference type="ChEBI" id="CHEBI:456216"/>
        <dbReference type="EC" id="2.7.1.23"/>
    </reaction>
</comment>
<keyword evidence="3 8" id="KW-0418">Kinase</keyword>
<comment type="function">
    <text evidence="8">Involved in the regulation of the intracellular balance of NAD and NADP, and is a key enzyme in the biosynthesis of NADP. Catalyzes specifically the phosphorylation on 2'-hydroxyl of the adenosine moiety of NAD to yield NADP.</text>
</comment>
<dbReference type="GO" id="GO:0051287">
    <property type="term" value="F:NAD binding"/>
    <property type="evidence" value="ECO:0007669"/>
    <property type="project" value="UniProtKB-ARBA"/>
</dbReference>
<comment type="caution">
    <text evidence="8">Lacks conserved residue(s) required for the propagation of feature annotation.</text>
</comment>
<evidence type="ECO:0000256" key="6">
    <source>
        <dbReference type="ARBA" id="ARBA00023027"/>
    </source>
</evidence>
<evidence type="ECO:0000256" key="4">
    <source>
        <dbReference type="ARBA" id="ARBA00022840"/>
    </source>
</evidence>
<dbReference type="GO" id="GO:0019674">
    <property type="term" value="P:NAD+ metabolic process"/>
    <property type="evidence" value="ECO:0007669"/>
    <property type="project" value="InterPro"/>
</dbReference>